<dbReference type="AlphaFoldDB" id="A0A0A2WIX8"/>
<dbReference type="OrthoDB" id="5056410at2"/>
<keyword evidence="1" id="KW-0472">Membrane</keyword>
<name>A0A0A2WIX8_9GAMM</name>
<gene>
    <name evidence="2" type="ORF">LF41_1544</name>
</gene>
<proteinExistence type="predicted"/>
<keyword evidence="3" id="KW-1185">Reference proteome</keyword>
<dbReference type="STRING" id="1300345.LF41_1544"/>
<keyword evidence="1" id="KW-1133">Transmembrane helix</keyword>
<protein>
    <submittedName>
        <fullName evidence="2">Putative membrane protein</fullName>
    </submittedName>
</protein>
<dbReference type="RefSeq" id="WP_036170563.1">
    <property type="nucleotide sequence ID" value="NZ_JRKJ01000021.1"/>
</dbReference>
<feature type="transmembrane region" description="Helical" evidence="1">
    <location>
        <begin position="164"/>
        <end position="187"/>
    </location>
</feature>
<evidence type="ECO:0000313" key="3">
    <source>
        <dbReference type="Proteomes" id="UP000030518"/>
    </source>
</evidence>
<feature type="transmembrane region" description="Helical" evidence="1">
    <location>
        <begin position="238"/>
        <end position="256"/>
    </location>
</feature>
<dbReference type="eggNOG" id="ENOG5031VBJ">
    <property type="taxonomic scope" value="Bacteria"/>
</dbReference>
<keyword evidence="1" id="KW-0812">Transmembrane</keyword>
<dbReference type="Proteomes" id="UP000030518">
    <property type="component" value="Unassembled WGS sequence"/>
</dbReference>
<comment type="caution">
    <text evidence="2">The sequence shown here is derived from an EMBL/GenBank/DDBJ whole genome shotgun (WGS) entry which is preliminary data.</text>
</comment>
<feature type="transmembrane region" description="Helical" evidence="1">
    <location>
        <begin position="268"/>
        <end position="288"/>
    </location>
</feature>
<feature type="transmembrane region" description="Helical" evidence="1">
    <location>
        <begin position="124"/>
        <end position="143"/>
    </location>
</feature>
<reference evidence="2 3" key="1">
    <citation type="submission" date="2014-09" db="EMBL/GenBank/DDBJ databases">
        <title>Genome sequences of Lysobacter dokdonensis DS-58.</title>
        <authorList>
            <person name="Kim J.F."/>
            <person name="Kwak M.-J."/>
        </authorList>
    </citation>
    <scope>NUCLEOTIDE SEQUENCE [LARGE SCALE GENOMIC DNA]</scope>
    <source>
        <strain evidence="2 3">DS-58</strain>
    </source>
</reference>
<feature type="transmembrane region" description="Helical" evidence="1">
    <location>
        <begin position="207"/>
        <end position="226"/>
    </location>
</feature>
<accession>A0A0A2WIX8</accession>
<dbReference type="EMBL" id="JRKJ01000021">
    <property type="protein sequence ID" value="KGQ18190.1"/>
    <property type="molecule type" value="Genomic_DNA"/>
</dbReference>
<feature type="transmembrane region" description="Helical" evidence="1">
    <location>
        <begin position="87"/>
        <end position="104"/>
    </location>
</feature>
<dbReference type="PATRIC" id="fig|1300345.3.peg.2614"/>
<sequence length="304" mass="34070">MNPNDTIESYVADVIRRVPLKERNDIGFELRALLSEMLDERAEAAGKPADDAMVLAMLREFGLPADIAARYRAPGFVIIPAEQTRQFAWLSLGGIALQWALTLPRVAEGQSLTAWWLSWGLGAFWWPGFMSMMALIAAWIRQWRTAAPAWSPRDVDSERVNRAAMAFGLVGVAIAVTMMIAMPWIVAQLPAPFPRIFAFDPDFLRTRAWPIVVLWLAHLALMGWVLAKGRWSRATHGIELAQTIAWIMVLGWLLTMDDIFIERATNDGAHFGLGLVLLIVVWSLAVSVHRMRPRLQAPNVAARH</sequence>
<evidence type="ECO:0000256" key="1">
    <source>
        <dbReference type="SAM" id="Phobius"/>
    </source>
</evidence>
<evidence type="ECO:0000313" key="2">
    <source>
        <dbReference type="EMBL" id="KGQ18190.1"/>
    </source>
</evidence>
<organism evidence="2 3">
    <name type="scientific">Lysobacter dokdonensis DS-58</name>
    <dbReference type="NCBI Taxonomy" id="1300345"/>
    <lineage>
        <taxon>Bacteria</taxon>
        <taxon>Pseudomonadati</taxon>
        <taxon>Pseudomonadota</taxon>
        <taxon>Gammaproteobacteria</taxon>
        <taxon>Lysobacterales</taxon>
        <taxon>Lysobacteraceae</taxon>
        <taxon>Noviluteimonas</taxon>
    </lineage>
</organism>